<dbReference type="AlphaFoldDB" id="A0A0G1CBH5"/>
<accession>A0A0G1CBH5</accession>
<feature type="transmembrane region" description="Helical" evidence="1">
    <location>
        <begin position="55"/>
        <end position="78"/>
    </location>
</feature>
<dbReference type="Gene3D" id="3.30.2010.10">
    <property type="entry name" value="Metalloproteases ('zincins'), catalytic domain"/>
    <property type="match status" value="1"/>
</dbReference>
<evidence type="ECO:0000259" key="2">
    <source>
        <dbReference type="Pfam" id="PF05569"/>
    </source>
</evidence>
<dbReference type="InterPro" id="IPR008756">
    <property type="entry name" value="Peptidase_M56"/>
</dbReference>
<dbReference type="Proteomes" id="UP000034320">
    <property type="component" value="Unassembled WGS sequence"/>
</dbReference>
<comment type="caution">
    <text evidence="3">The sequence shown here is derived from an EMBL/GenBank/DDBJ whole genome shotgun (WGS) entry which is preliminary data.</text>
</comment>
<evidence type="ECO:0000313" key="3">
    <source>
        <dbReference type="EMBL" id="KKS46998.1"/>
    </source>
</evidence>
<feature type="domain" description="Peptidase M56" evidence="2">
    <location>
        <begin position="63"/>
        <end position="242"/>
    </location>
</feature>
<dbReference type="CDD" id="cd07326">
    <property type="entry name" value="M56_BlaR1_MecR1_like"/>
    <property type="match status" value="1"/>
</dbReference>
<evidence type="ECO:0000313" key="4">
    <source>
        <dbReference type="Proteomes" id="UP000034320"/>
    </source>
</evidence>
<keyword evidence="1" id="KW-0472">Membrane</keyword>
<name>A0A0G1CBH5_9BACT</name>
<evidence type="ECO:0000256" key="1">
    <source>
        <dbReference type="SAM" id="Phobius"/>
    </source>
</evidence>
<dbReference type="PANTHER" id="PTHR34978:SF3">
    <property type="entry name" value="SLR0241 PROTEIN"/>
    <property type="match status" value="1"/>
</dbReference>
<dbReference type="EMBL" id="LCDD01000010">
    <property type="protein sequence ID" value="KKS46998.1"/>
    <property type="molecule type" value="Genomic_DNA"/>
</dbReference>
<dbReference type="Pfam" id="PF05569">
    <property type="entry name" value="Peptidase_M56"/>
    <property type="match status" value="1"/>
</dbReference>
<keyword evidence="1" id="KW-1133">Transmembrane helix</keyword>
<dbReference type="PANTHER" id="PTHR34978">
    <property type="entry name" value="POSSIBLE SENSOR-TRANSDUCER PROTEIN BLAR"/>
    <property type="match status" value="1"/>
</dbReference>
<reference evidence="3 4" key="1">
    <citation type="journal article" date="2015" name="Nature">
        <title>rRNA introns, odd ribosomes, and small enigmatic genomes across a large radiation of phyla.</title>
        <authorList>
            <person name="Brown C.T."/>
            <person name="Hug L.A."/>
            <person name="Thomas B.C."/>
            <person name="Sharon I."/>
            <person name="Castelle C.J."/>
            <person name="Singh A."/>
            <person name="Wilkins M.J."/>
            <person name="Williams K.H."/>
            <person name="Banfield J.F."/>
        </authorList>
    </citation>
    <scope>NUCLEOTIDE SEQUENCE [LARGE SCALE GENOMIC DNA]</scope>
</reference>
<dbReference type="InterPro" id="IPR052173">
    <property type="entry name" value="Beta-lactam_resp_regulator"/>
</dbReference>
<keyword evidence="1" id="KW-0812">Transmembrane</keyword>
<feature type="transmembrane region" description="Helical" evidence="1">
    <location>
        <begin position="254"/>
        <end position="274"/>
    </location>
</feature>
<sequence length="307" mass="35364">MRLNKYLLLFSVLFVFLLLGYSVIFFRFFPILFHHAVYFCREMIKSLSLGLPENFGSLVFAALALSVIYAILALLVSLMKILRFRKNLSPFITNNNSVYPLLKKLNLENKVIVLRNDKPVAYCFGIINPKIYISIGLLCLVNRRELKIILRHEKYHLENRDSATQLLAVLIESLFPFFPVISDLIRIYRYDREITADRQAARETREKQALSSVLTKLLRYSYAPLPGVAAISDADTLEARIKSLLKLELPAKKLPVINIFISFVSLIIFFGLTFSPAKALEYHLDNHHEKIKCSEPTYSPAYFTLLH</sequence>
<feature type="transmembrane region" description="Helical" evidence="1">
    <location>
        <begin position="7"/>
        <end position="29"/>
    </location>
</feature>
<gene>
    <name evidence="3" type="ORF">UV09_C0010G0008</name>
</gene>
<organism evidence="3 4">
    <name type="scientific">Candidatus Gottesmanbacteria bacterium GW2011_GWA2_42_18</name>
    <dbReference type="NCBI Taxonomy" id="1618442"/>
    <lineage>
        <taxon>Bacteria</taxon>
        <taxon>Candidatus Gottesmaniibacteriota</taxon>
    </lineage>
</organism>
<proteinExistence type="predicted"/>
<protein>
    <submittedName>
        <fullName evidence="3">Peptidase M56 BlaR1</fullName>
    </submittedName>
</protein>